<evidence type="ECO:0000313" key="3">
    <source>
        <dbReference type="Proteomes" id="UP001234989"/>
    </source>
</evidence>
<keyword evidence="3" id="KW-1185">Reference proteome</keyword>
<protein>
    <submittedName>
        <fullName evidence="2">Uncharacterized protein</fullName>
    </submittedName>
</protein>
<keyword evidence="1" id="KW-1133">Transmembrane helix</keyword>
<evidence type="ECO:0000256" key="1">
    <source>
        <dbReference type="SAM" id="Phobius"/>
    </source>
</evidence>
<dbReference type="Proteomes" id="UP001234989">
    <property type="component" value="Chromosome 5"/>
</dbReference>
<keyword evidence="1" id="KW-0812">Transmembrane</keyword>
<sequence length="76" mass="8494">GTGKLNLNGCLSGARRILVGGAIICCVFVMTVYVIWRERNMIRFRVDLYNMDRLSKEIAIHVHTRVPIGRSFGAAS</sequence>
<dbReference type="AlphaFoldDB" id="A0AAF0QU57"/>
<organism evidence="2 3">
    <name type="scientific">Solanum verrucosum</name>
    <dbReference type="NCBI Taxonomy" id="315347"/>
    <lineage>
        <taxon>Eukaryota</taxon>
        <taxon>Viridiplantae</taxon>
        <taxon>Streptophyta</taxon>
        <taxon>Embryophyta</taxon>
        <taxon>Tracheophyta</taxon>
        <taxon>Spermatophyta</taxon>
        <taxon>Magnoliopsida</taxon>
        <taxon>eudicotyledons</taxon>
        <taxon>Gunneridae</taxon>
        <taxon>Pentapetalae</taxon>
        <taxon>asterids</taxon>
        <taxon>lamiids</taxon>
        <taxon>Solanales</taxon>
        <taxon>Solanaceae</taxon>
        <taxon>Solanoideae</taxon>
        <taxon>Solaneae</taxon>
        <taxon>Solanum</taxon>
    </lineage>
</organism>
<name>A0AAF0QU57_SOLVR</name>
<gene>
    <name evidence="2" type="ORF">MTR67_022813</name>
</gene>
<feature type="non-terminal residue" evidence="2">
    <location>
        <position position="1"/>
    </location>
</feature>
<accession>A0AAF0QU57</accession>
<proteinExistence type="predicted"/>
<evidence type="ECO:0000313" key="2">
    <source>
        <dbReference type="EMBL" id="WMV29428.1"/>
    </source>
</evidence>
<dbReference type="EMBL" id="CP133616">
    <property type="protein sequence ID" value="WMV29428.1"/>
    <property type="molecule type" value="Genomic_DNA"/>
</dbReference>
<feature type="transmembrane region" description="Helical" evidence="1">
    <location>
        <begin position="17"/>
        <end position="36"/>
    </location>
</feature>
<keyword evidence="1" id="KW-0472">Membrane</keyword>
<reference evidence="2" key="1">
    <citation type="submission" date="2023-08" db="EMBL/GenBank/DDBJ databases">
        <title>A de novo genome assembly of Solanum verrucosum Schlechtendal, a Mexican diploid species geographically isolated from the other diploid A-genome species in potato relatives.</title>
        <authorList>
            <person name="Hosaka K."/>
        </authorList>
    </citation>
    <scope>NUCLEOTIDE SEQUENCE</scope>
    <source>
        <tissue evidence="2">Young leaves</tissue>
    </source>
</reference>